<name>A0A1I5EVQ3_PSUAM</name>
<evidence type="ECO:0000256" key="2">
    <source>
        <dbReference type="SAM" id="Phobius"/>
    </source>
</evidence>
<dbReference type="InterPro" id="IPR046112">
    <property type="entry name" value="DUF6049"/>
</dbReference>
<feature type="compositionally biased region" description="Gly residues" evidence="1">
    <location>
        <begin position="721"/>
        <end position="732"/>
    </location>
</feature>
<dbReference type="AlphaFoldDB" id="A0A1I5EVQ3"/>
<proteinExistence type="predicted"/>
<evidence type="ECO:0000313" key="4">
    <source>
        <dbReference type="Proteomes" id="UP000199614"/>
    </source>
</evidence>
<evidence type="ECO:0008006" key="5">
    <source>
        <dbReference type="Google" id="ProtNLM"/>
    </source>
</evidence>
<evidence type="ECO:0000256" key="1">
    <source>
        <dbReference type="SAM" id="MobiDB-lite"/>
    </source>
</evidence>
<keyword evidence="2" id="KW-0812">Transmembrane</keyword>
<feature type="transmembrane region" description="Helical" evidence="2">
    <location>
        <begin position="679"/>
        <end position="700"/>
    </location>
</feature>
<dbReference type="EMBL" id="FOUY01000033">
    <property type="protein sequence ID" value="SFO15584.1"/>
    <property type="molecule type" value="Genomic_DNA"/>
</dbReference>
<evidence type="ECO:0000313" key="3">
    <source>
        <dbReference type="EMBL" id="SFO15584.1"/>
    </source>
</evidence>
<sequence>MSRVAALVAIVLVALVGTLTPGLVPAPAATAQEPLPAPVRMDLSAMSPRVVTAAGPPELVVTGTITNTGPDPVDDLSLRVQRGQAVGGEPALRSALSGELDTDDAVPPFAALGPLAPGDSVPFRYAVPLTGAPDGSLALPGPGTYPMLVNLNGTVDGTPSRLAALRTVLPVSSLPGSPAAEPDVPAPTTMLYPISDAPRRIPPVPGQTPVLTDDGLAASFAAGGRLRGLVEALSTAAPAGSPTRASLCLAVDPELVATASAMRGGYEVVGGPDGATVPGRGAEAAGQWLAALQAAARDTCVVALPPSDADLVALVRGGEAELARTTLEQGREALAAELGTTVLDDVVWPADGVLDEPTLAALGGDTRFVLSADGVSAPGDSGVVRLGTGDDPAPGGEPRADPDHAVLADPLLTEAADGDQLGQDLAGTLAFRALADDGTDPLVVAPGHRWDAGGAAATGALSALTALIEEGRIAPAGLPGLAAGPDAGTESARLFYPPQAGSAEIPGPVVATIADQVRSIEGLRGAAEGRTGVGADPAEVFDPLVRGTLRAASSWWRGDPGRAEREAGIVADRIEQIRGSVRVVEPPSPYSLGTSDAPLLVTVANGLPVTMNVRVVLSSTTGLRVAPIPVQAVPPLGRVQVRVSAQVTRSGQFSVDAGLRTPDGAQLGPDTRLRVRSTVYGTVTVWLTAVAGAVLVVLVVRRVVRRIRSAGGSGPPPGGPGGPGGGSGGPGGPGGPPPSEPDGGRATRPARSSGAPGPG</sequence>
<dbReference type="STRING" id="260086.SAMN05216207_103334"/>
<reference evidence="3 4" key="1">
    <citation type="submission" date="2016-10" db="EMBL/GenBank/DDBJ databases">
        <authorList>
            <person name="de Groot N.N."/>
        </authorList>
    </citation>
    <scope>NUCLEOTIDE SEQUENCE [LARGE SCALE GENOMIC DNA]</scope>
    <source>
        <strain evidence="3 4">CGMCC 4.1877</strain>
    </source>
</reference>
<dbReference type="Pfam" id="PF19516">
    <property type="entry name" value="DUF6049"/>
    <property type="match status" value="1"/>
</dbReference>
<gene>
    <name evidence="3" type="ORF">SAMN05216207_103334</name>
</gene>
<keyword evidence="2" id="KW-1133">Transmembrane helix</keyword>
<keyword evidence="4" id="KW-1185">Reference proteome</keyword>
<feature type="region of interest" description="Disordered" evidence="1">
    <location>
        <begin position="708"/>
        <end position="759"/>
    </location>
</feature>
<dbReference type="RefSeq" id="WP_093350765.1">
    <property type="nucleotide sequence ID" value="NZ_FOUY01000033.1"/>
</dbReference>
<keyword evidence="2" id="KW-0472">Membrane</keyword>
<organism evidence="3 4">
    <name type="scientific">Pseudonocardia ammonioxydans</name>
    <dbReference type="NCBI Taxonomy" id="260086"/>
    <lineage>
        <taxon>Bacteria</taxon>
        <taxon>Bacillati</taxon>
        <taxon>Actinomycetota</taxon>
        <taxon>Actinomycetes</taxon>
        <taxon>Pseudonocardiales</taxon>
        <taxon>Pseudonocardiaceae</taxon>
        <taxon>Pseudonocardia</taxon>
    </lineage>
</organism>
<dbReference type="Proteomes" id="UP000199614">
    <property type="component" value="Unassembled WGS sequence"/>
</dbReference>
<protein>
    <recommendedName>
        <fullName evidence="5">Glycoprotein</fullName>
    </recommendedName>
</protein>
<accession>A0A1I5EVQ3</accession>